<evidence type="ECO:0000313" key="18">
    <source>
        <dbReference type="EMBL" id="TMI82717.1"/>
    </source>
</evidence>
<evidence type="ECO:0000256" key="2">
    <source>
        <dbReference type="ARBA" id="ARBA00004752"/>
    </source>
</evidence>
<evidence type="ECO:0000256" key="13">
    <source>
        <dbReference type="ARBA" id="ARBA00047833"/>
    </source>
</evidence>
<accession>A0A537JGQ3</accession>
<dbReference type="HAMAP" id="MF_00046">
    <property type="entry name" value="MurC"/>
    <property type="match status" value="1"/>
</dbReference>
<dbReference type="SUPFAM" id="SSF51984">
    <property type="entry name" value="MurCD N-terminal domain"/>
    <property type="match status" value="1"/>
</dbReference>
<dbReference type="PANTHER" id="PTHR43445:SF3">
    <property type="entry name" value="UDP-N-ACETYLMURAMATE--L-ALANINE LIGASE"/>
    <property type="match status" value="1"/>
</dbReference>
<protein>
    <recommendedName>
        <fullName evidence="3 14">UDP-N-acetylmuramate--L-alanine ligase</fullName>
        <ecNumber evidence="3 14">6.3.2.8</ecNumber>
    </recommendedName>
    <alternativeName>
        <fullName evidence="14">UDP-N-acetylmuramoyl-L-alanine synthetase</fullName>
    </alternativeName>
</protein>
<dbReference type="Pfam" id="PF02875">
    <property type="entry name" value="Mur_ligase_C"/>
    <property type="match status" value="1"/>
</dbReference>
<evidence type="ECO:0000259" key="15">
    <source>
        <dbReference type="Pfam" id="PF01225"/>
    </source>
</evidence>
<evidence type="ECO:0000256" key="5">
    <source>
        <dbReference type="ARBA" id="ARBA00022598"/>
    </source>
</evidence>
<proteinExistence type="inferred from homology"/>
<dbReference type="GO" id="GO:0009252">
    <property type="term" value="P:peptidoglycan biosynthetic process"/>
    <property type="evidence" value="ECO:0007669"/>
    <property type="project" value="UniProtKB-UniRule"/>
</dbReference>
<comment type="subcellular location">
    <subcellularLocation>
        <location evidence="1 14">Cytoplasm</location>
    </subcellularLocation>
</comment>
<dbReference type="InterPro" id="IPR036615">
    <property type="entry name" value="Mur_ligase_C_dom_sf"/>
</dbReference>
<evidence type="ECO:0000259" key="17">
    <source>
        <dbReference type="Pfam" id="PF08245"/>
    </source>
</evidence>
<evidence type="ECO:0000256" key="8">
    <source>
        <dbReference type="ARBA" id="ARBA00022840"/>
    </source>
</evidence>
<dbReference type="GO" id="GO:0008360">
    <property type="term" value="P:regulation of cell shape"/>
    <property type="evidence" value="ECO:0007669"/>
    <property type="project" value="UniProtKB-KW"/>
</dbReference>
<dbReference type="Gene3D" id="3.40.1190.10">
    <property type="entry name" value="Mur-like, catalytic domain"/>
    <property type="match status" value="1"/>
</dbReference>
<keyword evidence="11 14" id="KW-0131">Cell cycle</keyword>
<dbReference type="InterPro" id="IPR013221">
    <property type="entry name" value="Mur_ligase_cen"/>
</dbReference>
<evidence type="ECO:0000256" key="10">
    <source>
        <dbReference type="ARBA" id="ARBA00022984"/>
    </source>
</evidence>
<feature type="domain" description="Mur ligase N-terminal catalytic" evidence="15">
    <location>
        <begin position="8"/>
        <end position="104"/>
    </location>
</feature>
<evidence type="ECO:0000256" key="7">
    <source>
        <dbReference type="ARBA" id="ARBA00022741"/>
    </source>
</evidence>
<evidence type="ECO:0000313" key="19">
    <source>
        <dbReference type="Proteomes" id="UP000320048"/>
    </source>
</evidence>
<comment type="function">
    <text evidence="14">Cell wall formation.</text>
</comment>
<dbReference type="Pfam" id="PF01225">
    <property type="entry name" value="Mur_ligase"/>
    <property type="match status" value="1"/>
</dbReference>
<dbReference type="SUPFAM" id="SSF53244">
    <property type="entry name" value="MurD-like peptide ligases, peptide-binding domain"/>
    <property type="match status" value="1"/>
</dbReference>
<keyword evidence="12 14" id="KW-0961">Cell wall biogenesis/degradation</keyword>
<keyword evidence="5 14" id="KW-0436">Ligase</keyword>
<dbReference type="PANTHER" id="PTHR43445">
    <property type="entry name" value="UDP-N-ACETYLMURAMATE--L-ALANINE LIGASE-RELATED"/>
    <property type="match status" value="1"/>
</dbReference>
<dbReference type="InterPro" id="IPR050061">
    <property type="entry name" value="MurCDEF_pg_biosynth"/>
</dbReference>
<keyword evidence="7 14" id="KW-0547">Nucleotide-binding</keyword>
<evidence type="ECO:0000256" key="14">
    <source>
        <dbReference type="HAMAP-Rule" id="MF_00046"/>
    </source>
</evidence>
<comment type="similarity">
    <text evidence="14">Belongs to the MurCDEF family.</text>
</comment>
<keyword evidence="6 14" id="KW-0132">Cell division</keyword>
<dbReference type="Gene3D" id="3.40.50.720">
    <property type="entry name" value="NAD(P)-binding Rossmann-like Domain"/>
    <property type="match status" value="1"/>
</dbReference>
<evidence type="ECO:0000256" key="3">
    <source>
        <dbReference type="ARBA" id="ARBA00012211"/>
    </source>
</evidence>
<evidence type="ECO:0000256" key="12">
    <source>
        <dbReference type="ARBA" id="ARBA00023316"/>
    </source>
</evidence>
<feature type="binding site" evidence="14">
    <location>
        <begin position="112"/>
        <end position="118"/>
    </location>
    <ligand>
        <name>ATP</name>
        <dbReference type="ChEBI" id="CHEBI:30616"/>
    </ligand>
</feature>
<dbReference type="InterPro" id="IPR005758">
    <property type="entry name" value="UDP-N-AcMur_Ala_ligase_MurC"/>
</dbReference>
<evidence type="ECO:0000256" key="6">
    <source>
        <dbReference type="ARBA" id="ARBA00022618"/>
    </source>
</evidence>
<dbReference type="EC" id="6.3.2.8" evidence="3 14"/>
<dbReference type="SUPFAM" id="SSF53623">
    <property type="entry name" value="MurD-like peptide ligases, catalytic domain"/>
    <property type="match status" value="1"/>
</dbReference>
<dbReference type="GO" id="GO:0005737">
    <property type="term" value="C:cytoplasm"/>
    <property type="evidence" value="ECO:0007669"/>
    <property type="project" value="UniProtKB-SubCell"/>
</dbReference>
<dbReference type="InterPro" id="IPR004101">
    <property type="entry name" value="Mur_ligase_C"/>
</dbReference>
<dbReference type="NCBIfam" id="TIGR01082">
    <property type="entry name" value="murC"/>
    <property type="match status" value="1"/>
</dbReference>
<dbReference type="AlphaFoldDB" id="A0A537JGQ3"/>
<feature type="domain" description="Mur ligase C-terminal" evidence="16">
    <location>
        <begin position="316"/>
        <end position="445"/>
    </location>
</feature>
<dbReference type="UniPathway" id="UPA00219"/>
<reference evidence="18 19" key="1">
    <citation type="journal article" date="2019" name="Nat. Microbiol.">
        <title>Mediterranean grassland soil C-N compound turnover is dependent on rainfall and depth, and is mediated by genomically divergent microorganisms.</title>
        <authorList>
            <person name="Diamond S."/>
            <person name="Andeer P.F."/>
            <person name="Li Z."/>
            <person name="Crits-Christoph A."/>
            <person name="Burstein D."/>
            <person name="Anantharaman K."/>
            <person name="Lane K.R."/>
            <person name="Thomas B.C."/>
            <person name="Pan C."/>
            <person name="Northen T.R."/>
            <person name="Banfield J.F."/>
        </authorList>
    </citation>
    <scope>NUCLEOTIDE SEQUENCE [LARGE SCALE GENOMIC DNA]</scope>
    <source>
        <strain evidence="18">NP_7</strain>
    </source>
</reference>
<evidence type="ECO:0000256" key="4">
    <source>
        <dbReference type="ARBA" id="ARBA00022490"/>
    </source>
</evidence>
<dbReference type="EMBL" id="VBAO01000112">
    <property type="protein sequence ID" value="TMI82717.1"/>
    <property type="molecule type" value="Genomic_DNA"/>
</dbReference>
<feature type="domain" description="Mur ligase central" evidence="17">
    <location>
        <begin position="111"/>
        <end position="293"/>
    </location>
</feature>
<comment type="caution">
    <text evidence="18">The sequence shown here is derived from an EMBL/GenBank/DDBJ whole genome shotgun (WGS) entry which is preliminary data.</text>
</comment>
<evidence type="ECO:0000256" key="9">
    <source>
        <dbReference type="ARBA" id="ARBA00022960"/>
    </source>
</evidence>
<keyword evidence="10 14" id="KW-0573">Peptidoglycan synthesis</keyword>
<organism evidence="18 19">
    <name type="scientific">Candidatus Segetimicrobium genomatis</name>
    <dbReference type="NCBI Taxonomy" id="2569760"/>
    <lineage>
        <taxon>Bacteria</taxon>
        <taxon>Bacillati</taxon>
        <taxon>Candidatus Sysuimicrobiota</taxon>
        <taxon>Candidatus Sysuimicrobiia</taxon>
        <taxon>Candidatus Sysuimicrobiales</taxon>
        <taxon>Candidatus Segetimicrobiaceae</taxon>
        <taxon>Candidatus Segetimicrobium</taxon>
    </lineage>
</organism>
<dbReference type="Proteomes" id="UP000320048">
    <property type="component" value="Unassembled WGS sequence"/>
</dbReference>
<sequence>MIPAGARVHFVGIGGAGMSAIASVLIARGYAVSGSDLRESEITRRLRAAGARIQIGHAPEHVEPGQVVVISRAVPEANVEVQMARRSGVQVLHRAEMLGSLMEGMRSIAIVGTHGKTTTTSMIARVLERAGRDPTVLIGGEVDDFGGNARAGHGEDLVAEVDESDGSLLRVAPQIAVVTNIDATDHLDYYGSIEQVLETFGRFLTRLPADGLAVVCADAAAGGTLVAGLRGSGGARAVTYGLAPESDYAGRILEMAGFRTAFEVRRGRDLLGTVTLSVPGEYNVQNALGALAVGLELGVPFASAADSLMTFRSVQRRFTVRGEVGGVLVVDDYAHNPTKVRALLQATRRCWPQSRIIAVFQPHRYSRTQTVGPQFADAFDPAHEVIVTELYAADEPSVPGIDAGIIVRAVRARRPVQYIADAAQVVAALAERVGPGDLVLTIGAGDVWKIGDGLLASLRARAAGVQEHG</sequence>
<dbReference type="Gene3D" id="3.90.190.20">
    <property type="entry name" value="Mur ligase, C-terminal domain"/>
    <property type="match status" value="1"/>
</dbReference>
<comment type="pathway">
    <text evidence="2 14">Cell wall biogenesis; peptidoglycan biosynthesis.</text>
</comment>
<dbReference type="Pfam" id="PF08245">
    <property type="entry name" value="Mur_ligase_M"/>
    <property type="match status" value="1"/>
</dbReference>
<keyword evidence="4 14" id="KW-0963">Cytoplasm</keyword>
<dbReference type="GO" id="GO:0071555">
    <property type="term" value="P:cell wall organization"/>
    <property type="evidence" value="ECO:0007669"/>
    <property type="project" value="UniProtKB-KW"/>
</dbReference>
<keyword evidence="8 14" id="KW-0067">ATP-binding</keyword>
<keyword evidence="9 14" id="KW-0133">Cell shape</keyword>
<dbReference type="InterPro" id="IPR000713">
    <property type="entry name" value="Mur_ligase_N"/>
</dbReference>
<comment type="catalytic activity">
    <reaction evidence="13 14">
        <text>UDP-N-acetyl-alpha-D-muramate + L-alanine + ATP = UDP-N-acetyl-alpha-D-muramoyl-L-alanine + ADP + phosphate + H(+)</text>
        <dbReference type="Rhea" id="RHEA:23372"/>
        <dbReference type="ChEBI" id="CHEBI:15378"/>
        <dbReference type="ChEBI" id="CHEBI:30616"/>
        <dbReference type="ChEBI" id="CHEBI:43474"/>
        <dbReference type="ChEBI" id="CHEBI:57972"/>
        <dbReference type="ChEBI" id="CHEBI:70757"/>
        <dbReference type="ChEBI" id="CHEBI:83898"/>
        <dbReference type="ChEBI" id="CHEBI:456216"/>
        <dbReference type="EC" id="6.3.2.8"/>
    </reaction>
</comment>
<dbReference type="GO" id="GO:0051301">
    <property type="term" value="P:cell division"/>
    <property type="evidence" value="ECO:0007669"/>
    <property type="project" value="UniProtKB-KW"/>
</dbReference>
<dbReference type="GO" id="GO:0005524">
    <property type="term" value="F:ATP binding"/>
    <property type="evidence" value="ECO:0007669"/>
    <property type="project" value="UniProtKB-UniRule"/>
</dbReference>
<evidence type="ECO:0000256" key="1">
    <source>
        <dbReference type="ARBA" id="ARBA00004496"/>
    </source>
</evidence>
<dbReference type="GO" id="GO:0008763">
    <property type="term" value="F:UDP-N-acetylmuramate-L-alanine ligase activity"/>
    <property type="evidence" value="ECO:0007669"/>
    <property type="project" value="UniProtKB-UniRule"/>
</dbReference>
<evidence type="ECO:0000259" key="16">
    <source>
        <dbReference type="Pfam" id="PF02875"/>
    </source>
</evidence>
<evidence type="ECO:0000256" key="11">
    <source>
        <dbReference type="ARBA" id="ARBA00023306"/>
    </source>
</evidence>
<dbReference type="InterPro" id="IPR036565">
    <property type="entry name" value="Mur-like_cat_sf"/>
</dbReference>
<gene>
    <name evidence="14" type="primary">murC</name>
    <name evidence="18" type="ORF">E6H04_04330</name>
</gene>
<name>A0A537JGQ3_9BACT</name>